<feature type="domain" description="MORF/ORRM1/DAG-like MORF" evidence="3">
    <location>
        <begin position="103"/>
        <end position="194"/>
    </location>
</feature>
<dbReference type="Pfam" id="PF21864">
    <property type="entry name" value="MORF_dom"/>
    <property type="match status" value="1"/>
</dbReference>
<dbReference type="KEGG" id="soe:110794523"/>
<dbReference type="PANTHER" id="PTHR31346:SF4">
    <property type="entry name" value="MULTIPLE ORGANELLAR RNA EDITING FACTOR 8, CHLOROPLASTIC_MITOCHONDRIAL"/>
    <property type="match status" value="1"/>
</dbReference>
<feature type="compositionally biased region" description="Polar residues" evidence="2">
    <location>
        <begin position="241"/>
        <end position="335"/>
    </location>
</feature>
<dbReference type="GO" id="GO:0005739">
    <property type="term" value="C:mitochondrion"/>
    <property type="evidence" value="ECO:0000318"/>
    <property type="project" value="GO_Central"/>
</dbReference>
<dbReference type="OrthoDB" id="443915at2759"/>
<accession>A0A9R0K1M2</accession>
<dbReference type="GO" id="GO:0080156">
    <property type="term" value="P:mitochondrial mRNA modification"/>
    <property type="evidence" value="ECO:0000318"/>
    <property type="project" value="GO_Central"/>
</dbReference>
<reference evidence="5" key="2">
    <citation type="submission" date="2025-08" db="UniProtKB">
        <authorList>
            <consortium name="RefSeq"/>
        </authorList>
    </citation>
    <scope>IDENTIFICATION</scope>
    <source>
        <tissue evidence="5">Leaf</tissue>
    </source>
</reference>
<evidence type="ECO:0000313" key="4">
    <source>
        <dbReference type="Proteomes" id="UP000813463"/>
    </source>
</evidence>
<protein>
    <submittedName>
        <fullName evidence="5">Multiple organellar RNA editing factor 8, chloroplastic/mitochondrial-like</fullName>
    </submittedName>
</protein>
<feature type="compositionally biased region" description="Polar residues" evidence="2">
    <location>
        <begin position="366"/>
        <end position="426"/>
    </location>
</feature>
<reference evidence="4" key="1">
    <citation type="journal article" date="2021" name="Nat. Commun.">
        <title>Genomic analyses provide insights into spinach domestication and the genetic basis of agronomic traits.</title>
        <authorList>
            <person name="Cai X."/>
            <person name="Sun X."/>
            <person name="Xu C."/>
            <person name="Sun H."/>
            <person name="Wang X."/>
            <person name="Ge C."/>
            <person name="Zhang Z."/>
            <person name="Wang Q."/>
            <person name="Fei Z."/>
            <person name="Jiao C."/>
            <person name="Wang Q."/>
        </authorList>
    </citation>
    <scope>NUCLEOTIDE SEQUENCE [LARGE SCALE GENOMIC DNA]</scope>
    <source>
        <strain evidence="4">cv. Varoflay</strain>
    </source>
</reference>
<dbReference type="AlphaFoldDB" id="A0A9R0K1M2"/>
<feature type="compositionally biased region" description="Polar residues" evidence="2">
    <location>
        <begin position="534"/>
        <end position="553"/>
    </location>
</feature>
<proteinExistence type="predicted"/>
<dbReference type="Proteomes" id="UP000813463">
    <property type="component" value="Chromosome 1"/>
</dbReference>
<feature type="compositionally biased region" description="Polar residues" evidence="2">
    <location>
        <begin position="458"/>
        <end position="499"/>
    </location>
</feature>
<feature type="compositionally biased region" description="Polar residues" evidence="2">
    <location>
        <begin position="561"/>
        <end position="579"/>
    </location>
</feature>
<keyword evidence="1" id="KW-0809">Transit peptide</keyword>
<dbReference type="GO" id="GO:0016554">
    <property type="term" value="P:cytidine to uridine editing"/>
    <property type="evidence" value="ECO:0007669"/>
    <property type="project" value="InterPro"/>
</dbReference>
<sequence>MAIYAHRRLIFSLRQPFQSNFNYIYSIYRPYSPSLHFRSSSFSSTSALRKSLSSFNLSQLKHDFNFRGSFNGGVRSFATRLSESSSRNNGPPKETIMLEGCDFEHWLVVVENPDPQLTRDDIIDGYIKTLAQIIGSEEEARMKIYAVSTRHYFAFSALISEELSYKLKELPNVKWVLPDSYMDVKNKTYAGEPFINGQPVPYDPKYHEIWVRNHAESQRNKNRSSRRPRDPNSRSRSPTSVSARDNSNQNWISEPNPQNQALQTQTSNRHNQTSQPSSLSGPGNHQQNQISSVDSLNEAARSSQLQMPPRWQSQVQNQAPPTYSQNQAPPTYSQNQAPLAYSQNQAPPTYAQNKAPLTYAQNHQAPSTYAQNHQAPPTYAQNQQAPPTYFQNQQAPPTYSQNHQTPSIYPQNQALQPSLVHNHSMPTTPPPPLQHSGSMNRNSHGWGGQSHSWAPPEGSTNQARHPSHMLNQTPPRSSASNSYDPANVQSQSQKTATRYQSHPPQPPSPEPSNLASKNPYLVALKGLCVEGEYQSRSSQPQTSNSYMNDNISPSAPAGDMPNTNFYGGSMPSNVQQNNYPFRDIPRHAQSVGSSNGHPSQSLQQQQYQDSHRTYRDMPSSTSMVPPAPARDMPSHMWNPNLPRWDVPADVQQNGYSGNISHVQNGGAHTGRYPPHTFQD</sequence>
<name>A0A9R0K1M2_SPIOL</name>
<feature type="region of interest" description="Disordered" evidence="2">
    <location>
        <begin position="214"/>
        <end position="335"/>
    </location>
</feature>
<dbReference type="InterPro" id="IPR054059">
    <property type="entry name" value="MORF/ORRM1/DAG-like_MORF"/>
</dbReference>
<feature type="region of interest" description="Disordered" evidence="2">
    <location>
        <begin position="532"/>
        <end position="679"/>
    </location>
</feature>
<dbReference type="PANTHER" id="PTHR31346">
    <property type="entry name" value="MULTIPLE ORGANELLAR RNA EDITING FACTOR 2, CHLOROPLASTIC-RELATED-RELATED"/>
    <property type="match status" value="1"/>
</dbReference>
<dbReference type="RefSeq" id="XP_021855191.1">
    <property type="nucleotide sequence ID" value="XM_021999499.2"/>
</dbReference>
<feature type="compositionally biased region" description="Polar residues" evidence="2">
    <location>
        <begin position="650"/>
        <end position="663"/>
    </location>
</feature>
<feature type="region of interest" description="Disordered" evidence="2">
    <location>
        <begin position="366"/>
        <end position="516"/>
    </location>
</feature>
<dbReference type="GeneID" id="110794523"/>
<evidence type="ECO:0000256" key="2">
    <source>
        <dbReference type="SAM" id="MobiDB-lite"/>
    </source>
</evidence>
<gene>
    <name evidence="5" type="primary">LOC110794523</name>
</gene>
<dbReference type="InterPro" id="IPR039206">
    <property type="entry name" value="MORF/ORRM1/DAG-like"/>
</dbReference>
<evidence type="ECO:0000259" key="3">
    <source>
        <dbReference type="Pfam" id="PF21864"/>
    </source>
</evidence>
<organism evidence="4 5">
    <name type="scientific">Spinacia oleracea</name>
    <name type="common">Spinach</name>
    <dbReference type="NCBI Taxonomy" id="3562"/>
    <lineage>
        <taxon>Eukaryota</taxon>
        <taxon>Viridiplantae</taxon>
        <taxon>Streptophyta</taxon>
        <taxon>Embryophyta</taxon>
        <taxon>Tracheophyta</taxon>
        <taxon>Spermatophyta</taxon>
        <taxon>Magnoliopsida</taxon>
        <taxon>eudicotyledons</taxon>
        <taxon>Gunneridae</taxon>
        <taxon>Pentapetalae</taxon>
        <taxon>Caryophyllales</taxon>
        <taxon>Chenopodiaceae</taxon>
        <taxon>Chenopodioideae</taxon>
        <taxon>Anserineae</taxon>
        <taxon>Spinacia</taxon>
    </lineage>
</organism>
<feature type="compositionally biased region" description="Low complexity" evidence="2">
    <location>
        <begin position="599"/>
        <end position="608"/>
    </location>
</feature>
<evidence type="ECO:0000313" key="5">
    <source>
        <dbReference type="RefSeq" id="XP_021855191.1"/>
    </source>
</evidence>
<keyword evidence="4" id="KW-1185">Reference proteome</keyword>
<evidence type="ECO:0000256" key="1">
    <source>
        <dbReference type="ARBA" id="ARBA00022946"/>
    </source>
</evidence>